<dbReference type="GO" id="GO:0023051">
    <property type="term" value="P:regulation of signaling"/>
    <property type="evidence" value="ECO:0007669"/>
    <property type="project" value="InterPro"/>
</dbReference>
<keyword evidence="2 4" id="KW-0862">Zinc</keyword>
<dbReference type="InterPro" id="IPR001781">
    <property type="entry name" value="Znf_LIM"/>
</dbReference>
<evidence type="ECO:0000256" key="2">
    <source>
        <dbReference type="ARBA" id="ARBA00022833"/>
    </source>
</evidence>
<evidence type="ECO:0000313" key="8">
    <source>
        <dbReference type="Proteomes" id="UP001283361"/>
    </source>
</evidence>
<dbReference type="Pfam" id="PF00412">
    <property type="entry name" value="LIM"/>
    <property type="match status" value="1"/>
</dbReference>
<keyword evidence="1 4" id="KW-0479">Metal-binding</keyword>
<dbReference type="Proteomes" id="UP001283361">
    <property type="component" value="Unassembled WGS sequence"/>
</dbReference>
<feature type="compositionally biased region" description="Low complexity" evidence="5">
    <location>
        <begin position="874"/>
        <end position="890"/>
    </location>
</feature>
<dbReference type="SMART" id="SM00132">
    <property type="entry name" value="LIM"/>
    <property type="match status" value="1"/>
</dbReference>
<feature type="region of interest" description="Disordered" evidence="5">
    <location>
        <begin position="740"/>
        <end position="789"/>
    </location>
</feature>
<keyword evidence="8" id="KW-1185">Reference proteome</keyword>
<dbReference type="GO" id="GO:0046872">
    <property type="term" value="F:metal ion binding"/>
    <property type="evidence" value="ECO:0007669"/>
    <property type="project" value="UniProtKB-KW"/>
</dbReference>
<feature type="compositionally biased region" description="Basic and acidic residues" evidence="5">
    <location>
        <begin position="204"/>
        <end position="221"/>
    </location>
</feature>
<evidence type="ECO:0000256" key="3">
    <source>
        <dbReference type="ARBA" id="ARBA00023038"/>
    </source>
</evidence>
<evidence type="ECO:0000256" key="4">
    <source>
        <dbReference type="PROSITE-ProRule" id="PRU00125"/>
    </source>
</evidence>
<feature type="compositionally biased region" description="Polar residues" evidence="5">
    <location>
        <begin position="919"/>
        <end position="928"/>
    </location>
</feature>
<dbReference type="PROSITE" id="PS00478">
    <property type="entry name" value="LIM_DOMAIN_1"/>
    <property type="match status" value="1"/>
</dbReference>
<dbReference type="PANTHER" id="PTHR46767:SF2">
    <property type="entry name" value="LIM DOMAIN 7B"/>
    <property type="match status" value="1"/>
</dbReference>
<feature type="compositionally biased region" description="Basic and acidic residues" evidence="5">
    <location>
        <begin position="291"/>
        <end position="312"/>
    </location>
</feature>
<reference evidence="7" key="1">
    <citation type="journal article" date="2023" name="G3 (Bethesda)">
        <title>A reference genome for the long-term kleptoplast-retaining sea slug Elysia crispata morphotype clarki.</title>
        <authorList>
            <person name="Eastman K.E."/>
            <person name="Pendleton A.L."/>
            <person name="Shaikh M.A."/>
            <person name="Suttiyut T."/>
            <person name="Ogas R."/>
            <person name="Tomko P."/>
            <person name="Gavelis G."/>
            <person name="Widhalm J.R."/>
            <person name="Wisecaver J.H."/>
        </authorList>
    </citation>
    <scope>NUCLEOTIDE SEQUENCE</scope>
    <source>
        <strain evidence="7">ECLA1</strain>
    </source>
</reference>
<accession>A0AAE1B0A4</accession>
<gene>
    <name evidence="7" type="ORF">RRG08_020706</name>
</gene>
<feature type="compositionally biased region" description="Basic and acidic residues" evidence="5">
    <location>
        <begin position="252"/>
        <end position="272"/>
    </location>
</feature>
<keyword evidence="3 4" id="KW-0440">LIM domain</keyword>
<dbReference type="EMBL" id="JAWDGP010000777">
    <property type="protein sequence ID" value="KAK3797315.1"/>
    <property type="molecule type" value="Genomic_DNA"/>
</dbReference>
<dbReference type="Gene3D" id="2.10.110.10">
    <property type="entry name" value="Cysteine Rich Protein"/>
    <property type="match status" value="1"/>
</dbReference>
<comment type="caution">
    <text evidence="7">The sequence shown here is derived from an EMBL/GenBank/DDBJ whole genome shotgun (WGS) entry which is preliminary data.</text>
</comment>
<dbReference type="AlphaFoldDB" id="A0AAE1B0A4"/>
<feature type="compositionally biased region" description="Polar residues" evidence="5">
    <location>
        <begin position="142"/>
        <end position="158"/>
    </location>
</feature>
<feature type="compositionally biased region" description="Basic and acidic residues" evidence="5">
    <location>
        <begin position="324"/>
        <end position="334"/>
    </location>
</feature>
<feature type="compositionally biased region" description="Basic and acidic residues" evidence="5">
    <location>
        <begin position="118"/>
        <end position="129"/>
    </location>
</feature>
<evidence type="ECO:0000256" key="5">
    <source>
        <dbReference type="SAM" id="MobiDB-lite"/>
    </source>
</evidence>
<feature type="compositionally biased region" description="Low complexity" evidence="5">
    <location>
        <begin position="403"/>
        <end position="416"/>
    </location>
</feature>
<feature type="region of interest" description="Disordered" evidence="5">
    <location>
        <begin position="48"/>
        <end position="172"/>
    </location>
</feature>
<feature type="compositionally biased region" description="Low complexity" evidence="5">
    <location>
        <begin position="779"/>
        <end position="789"/>
    </location>
</feature>
<feature type="domain" description="LIM zinc-binding" evidence="6">
    <location>
        <begin position="962"/>
        <end position="1028"/>
    </location>
</feature>
<feature type="compositionally biased region" description="Low complexity" evidence="5">
    <location>
        <begin position="539"/>
        <end position="556"/>
    </location>
</feature>
<feature type="compositionally biased region" description="Low complexity" evidence="5">
    <location>
        <begin position="828"/>
        <end position="861"/>
    </location>
</feature>
<organism evidence="7 8">
    <name type="scientific">Elysia crispata</name>
    <name type="common">lettuce slug</name>
    <dbReference type="NCBI Taxonomy" id="231223"/>
    <lineage>
        <taxon>Eukaryota</taxon>
        <taxon>Metazoa</taxon>
        <taxon>Spiralia</taxon>
        <taxon>Lophotrochozoa</taxon>
        <taxon>Mollusca</taxon>
        <taxon>Gastropoda</taxon>
        <taxon>Heterobranchia</taxon>
        <taxon>Euthyneura</taxon>
        <taxon>Panpulmonata</taxon>
        <taxon>Sacoglossa</taxon>
        <taxon>Placobranchoidea</taxon>
        <taxon>Plakobranchidae</taxon>
        <taxon>Elysia</taxon>
    </lineage>
</organism>
<feature type="compositionally biased region" description="Gly residues" evidence="5">
    <location>
        <begin position="85"/>
        <end position="94"/>
    </location>
</feature>
<feature type="compositionally biased region" description="Polar residues" evidence="5">
    <location>
        <begin position="108"/>
        <end position="117"/>
    </location>
</feature>
<feature type="compositionally biased region" description="Low complexity" evidence="5">
    <location>
        <begin position="614"/>
        <end position="624"/>
    </location>
</feature>
<dbReference type="InterPro" id="IPR029978">
    <property type="entry name" value="LMO-7"/>
</dbReference>
<feature type="region of interest" description="Disordered" evidence="5">
    <location>
        <begin position="403"/>
        <end position="430"/>
    </location>
</feature>
<protein>
    <recommendedName>
        <fullName evidence="6">LIM zinc-binding domain-containing protein</fullName>
    </recommendedName>
</protein>
<dbReference type="SUPFAM" id="SSF50156">
    <property type="entry name" value="PDZ domain-like"/>
    <property type="match status" value="1"/>
</dbReference>
<feature type="region of interest" description="Disordered" evidence="5">
    <location>
        <begin position="802"/>
        <end position="951"/>
    </location>
</feature>
<dbReference type="InterPro" id="IPR036034">
    <property type="entry name" value="PDZ_sf"/>
</dbReference>
<dbReference type="PANTHER" id="PTHR46767">
    <property type="entry name" value="LIM DOMAIN ONLY PROTEIN 7"/>
    <property type="match status" value="1"/>
</dbReference>
<name>A0AAE1B0A4_9GAST</name>
<evidence type="ECO:0000313" key="7">
    <source>
        <dbReference type="EMBL" id="KAK3797315.1"/>
    </source>
</evidence>
<feature type="compositionally biased region" description="Pro residues" evidence="5">
    <location>
        <begin position="347"/>
        <end position="357"/>
    </location>
</feature>
<sequence length="1034" mass="116821">MTGSSADVCDLRLKDQVLLVNQQDVTSMTATQVGDIVGRAVTSGNIELHIRREKGDDDFDDEEEDFSSSTEGEEDLASPGYKAQSGGGGGGGGETSVMDQLAAERQWLEQQIEQQTDQGERSNTHKEDNSALQVGEDEPDLDQTNHAVTLTLPQMGRQQNDHDPAETPRAGNKTEVTVLSGDISNWGDGPPAVLRKWQRQRQKEEYTFDSPERNDVTETFRKISLNTAMPKTEREPDLSANEDPPAGTAQAWDHRHDQWTRQQDAFRLHGTEEDASTAQAEFEANQAKMKTAYEDALKKAEDKEQERKKQEQEMLQPELSKAQLLEERKAERRARIFNTAAAATRSPSPPPPPPPPPPEDEVQFGHRQHLYGNQFEEQLSPAAPDTSNLHSSSMVFHVQPLQLQQPQQQGHQHSQGFRLAPEPSQPQDGVFVIDPRNRQEQSDYSARPVAFHVNLGAPTGAAPESNTAALLEAERERIRLEELRKIEEERKRAKEEMRAKEEEEMKRIREKEEELQREKEILRLEREKFLREQEEFKRQQQQQQQHHQQQLQKQQQITNNTSQPMRSQPNNFNNSYSDNNSFTPRSNNTSSNNLPKWPPVNTNYSNNATDQKKSNNNSNYQNQQITRARGFSKEEMLSPSRPHSGQSATYKDRREWSSPSGDRYQHQQQQQRQQQSPPKQQQIHQKQQHLQSPQQYHHPRRTASPVGERGRSPQAIKKNSQFQGLTDHWLVEEAERRRLAETEGRLHSPNSQPSMSSSAKVGPIQPHAELPNRWRGGNAHASQQPSASMPAAIRQTLLLKTANSRGSNGPSDGDLAPPPPLHDPYHLSPSSNSSSRSPSRSPSGHRSVSPPGNRSPNYSHHSPSHHYQQERHSQQLQQQPQQPQQQQHYRQQIHHNFPQQAQAYRHHQSPSPYRAPQYYDQTGNSYNSDPPRHSIPPYKAPSPAPMVPPTGGENGLPVSGTQLCSYCGQELGFGPAMVIESLGLYFHVDCFRCCVCHVSLGTGAQGADVRVRANQLHCPDCYSNDEAGLKFSKV</sequence>
<feature type="compositionally biased region" description="Low complexity" evidence="5">
    <location>
        <begin position="570"/>
        <end position="582"/>
    </location>
</feature>
<proteinExistence type="predicted"/>
<dbReference type="PROSITE" id="PS50023">
    <property type="entry name" value="LIM_DOMAIN_2"/>
    <property type="match status" value="1"/>
</dbReference>
<feature type="compositionally biased region" description="Pro residues" evidence="5">
    <location>
        <begin position="938"/>
        <end position="948"/>
    </location>
</feature>
<feature type="compositionally biased region" description="Low complexity" evidence="5">
    <location>
        <begin position="748"/>
        <end position="758"/>
    </location>
</feature>
<feature type="compositionally biased region" description="Low complexity" evidence="5">
    <location>
        <begin position="666"/>
        <end position="696"/>
    </location>
</feature>
<evidence type="ECO:0000259" key="6">
    <source>
        <dbReference type="PROSITE" id="PS50023"/>
    </source>
</evidence>
<evidence type="ECO:0000256" key="1">
    <source>
        <dbReference type="ARBA" id="ARBA00022723"/>
    </source>
</evidence>
<feature type="compositionally biased region" description="Acidic residues" evidence="5">
    <location>
        <begin position="56"/>
        <end position="76"/>
    </location>
</feature>
<dbReference type="GO" id="GO:0030155">
    <property type="term" value="P:regulation of cell adhesion"/>
    <property type="evidence" value="ECO:0007669"/>
    <property type="project" value="InterPro"/>
</dbReference>
<dbReference type="CDD" id="cd08368">
    <property type="entry name" value="LIM"/>
    <property type="match status" value="1"/>
</dbReference>
<feature type="region of interest" description="Disordered" evidence="5">
    <location>
        <begin position="204"/>
        <end position="369"/>
    </location>
</feature>
<feature type="region of interest" description="Disordered" evidence="5">
    <location>
        <begin position="535"/>
        <end position="728"/>
    </location>
</feature>
<feature type="compositionally biased region" description="Polar residues" evidence="5">
    <location>
        <begin position="583"/>
        <end position="609"/>
    </location>
</feature>
<feature type="compositionally biased region" description="Polar residues" evidence="5">
    <location>
        <begin position="557"/>
        <end position="569"/>
    </location>
</feature>